<dbReference type="EMBL" id="CP000393">
    <property type="protein sequence ID" value="ABG51578.1"/>
    <property type="molecule type" value="Genomic_DNA"/>
</dbReference>
<proteinExistence type="predicted"/>
<dbReference type="SUPFAM" id="SSF143847">
    <property type="entry name" value="XisI-like"/>
    <property type="match status" value="1"/>
</dbReference>
<sequence>MQKIWVQHDGTEDAIADQLVEKGVPAEDIVLAYHPPLLRKYTEFAES</sequence>
<reference evidence="1" key="1">
    <citation type="submission" date="2006-06" db="EMBL/GenBank/DDBJ databases">
        <title>Complete sequence of Trichodesmium erythraeum IMS101.</title>
        <authorList>
            <consortium name="US DOE Joint Genome Institute"/>
            <person name="Copeland A."/>
            <person name="Lucas S."/>
            <person name="Lapidus A."/>
            <person name="Barry K."/>
            <person name="Detter J.C."/>
            <person name="Glavina del Rio T."/>
            <person name="Hammon N."/>
            <person name="Israni S."/>
            <person name="Dalin E."/>
            <person name="Tice H."/>
            <person name="Pitluck S."/>
            <person name="Kiss H."/>
            <person name="Munk A.C."/>
            <person name="Brettin T."/>
            <person name="Bruce D."/>
            <person name="Han C."/>
            <person name="Tapia R."/>
            <person name="Gilna P."/>
            <person name="Schmutz J."/>
            <person name="Larimer F."/>
            <person name="Land M."/>
            <person name="Hauser L."/>
            <person name="Kyrpides N."/>
            <person name="Kim E."/>
            <person name="Richardson P."/>
        </authorList>
    </citation>
    <scope>NUCLEOTIDE SEQUENCE [LARGE SCALE GENOMIC DNA]</scope>
    <source>
        <strain evidence="1">IMS101</strain>
    </source>
</reference>
<dbReference type="RefSeq" id="WP_011611945.1">
    <property type="nucleotide sequence ID" value="NC_008312.1"/>
</dbReference>
<dbReference type="Gene3D" id="3.30.310.110">
    <property type="entry name" value="XisI-like"/>
    <property type="match status" value="1"/>
</dbReference>
<protein>
    <submittedName>
        <fullName evidence="1">XisI protein-like</fullName>
    </submittedName>
</protein>
<dbReference type="InterPro" id="IPR014968">
    <property type="entry name" value="XisI"/>
</dbReference>
<gene>
    <name evidence="1" type="ordered locus">Tery_2358</name>
</gene>
<dbReference type="InterPro" id="IPR035943">
    <property type="entry name" value="XisI-like_sf"/>
</dbReference>
<dbReference type="AlphaFoldDB" id="Q112J6"/>
<accession>Q112J6</accession>
<organism evidence="1">
    <name type="scientific">Trichodesmium erythraeum (strain IMS101)</name>
    <dbReference type="NCBI Taxonomy" id="203124"/>
    <lineage>
        <taxon>Bacteria</taxon>
        <taxon>Bacillati</taxon>
        <taxon>Cyanobacteriota</taxon>
        <taxon>Cyanophyceae</taxon>
        <taxon>Oscillatoriophycideae</taxon>
        <taxon>Oscillatoriales</taxon>
        <taxon>Microcoleaceae</taxon>
        <taxon>Trichodesmium</taxon>
    </lineage>
</organism>
<evidence type="ECO:0000313" key="1">
    <source>
        <dbReference type="EMBL" id="ABG51578.1"/>
    </source>
</evidence>
<dbReference type="Pfam" id="PF08869">
    <property type="entry name" value="XisI"/>
    <property type="match status" value="1"/>
</dbReference>
<dbReference type="HOGENOM" id="CLU_149829_3_1_3"/>
<dbReference type="KEGG" id="ter:Tery_2358"/>
<name>Q112J6_TRIEI</name>
<dbReference type="STRING" id="203124.Tery_2358"/>